<reference evidence="3 4" key="1">
    <citation type="submission" date="2023-10" db="EMBL/GenBank/DDBJ databases">
        <title>Chromosome-scale genome assembly provides insights into flower coloration mechanisms of Canna indica.</title>
        <authorList>
            <person name="Li C."/>
        </authorList>
    </citation>
    <scope>NUCLEOTIDE SEQUENCE [LARGE SCALE GENOMIC DNA]</scope>
    <source>
        <tissue evidence="3">Flower</tissue>
    </source>
</reference>
<dbReference type="Proteomes" id="UP001327560">
    <property type="component" value="Chromosome 5"/>
</dbReference>
<dbReference type="GO" id="GO:0016973">
    <property type="term" value="P:poly(A)+ mRNA export from nucleus"/>
    <property type="evidence" value="ECO:0007669"/>
    <property type="project" value="InterPro"/>
</dbReference>
<dbReference type="InterPro" id="IPR040746">
    <property type="entry name" value="THO1_MOS11_C"/>
</dbReference>
<evidence type="ECO:0000256" key="1">
    <source>
        <dbReference type="SAM" id="MobiDB-lite"/>
    </source>
</evidence>
<feature type="compositionally biased region" description="Low complexity" evidence="1">
    <location>
        <begin position="79"/>
        <end position="92"/>
    </location>
</feature>
<dbReference type="InterPro" id="IPR044209">
    <property type="entry name" value="MOS11"/>
</dbReference>
<evidence type="ECO:0000313" key="4">
    <source>
        <dbReference type="Proteomes" id="UP001327560"/>
    </source>
</evidence>
<feature type="region of interest" description="Disordered" evidence="1">
    <location>
        <begin position="1"/>
        <end position="222"/>
    </location>
</feature>
<dbReference type="AlphaFoldDB" id="A0AAQ3KJV9"/>
<protein>
    <submittedName>
        <fullName evidence="3">Protein MODIFIER OF SNC1 11 isoform X1</fullName>
    </submittedName>
</protein>
<dbReference type="PANTHER" id="PTHR47701">
    <property type="entry name" value="PROTEIN MODIFIER OF SNC1 11"/>
    <property type="match status" value="1"/>
</dbReference>
<feature type="compositionally biased region" description="Polar residues" evidence="1">
    <location>
        <begin position="132"/>
        <end position="143"/>
    </location>
</feature>
<keyword evidence="4" id="KW-1185">Reference proteome</keyword>
<proteinExistence type="predicted"/>
<dbReference type="EMBL" id="CP136894">
    <property type="protein sequence ID" value="WOL06896.1"/>
    <property type="molecule type" value="Genomic_DNA"/>
</dbReference>
<dbReference type="GO" id="GO:0005634">
    <property type="term" value="C:nucleus"/>
    <property type="evidence" value="ECO:0007669"/>
    <property type="project" value="TreeGrafter"/>
</dbReference>
<name>A0AAQ3KJV9_9LILI</name>
<feature type="compositionally biased region" description="Polar residues" evidence="1">
    <location>
        <begin position="35"/>
        <end position="52"/>
    </location>
</feature>
<evidence type="ECO:0000313" key="3">
    <source>
        <dbReference type="EMBL" id="WOL06896.1"/>
    </source>
</evidence>
<gene>
    <name evidence="3" type="ORF">Cni_G15630</name>
</gene>
<organism evidence="3 4">
    <name type="scientific">Canna indica</name>
    <name type="common">Indian-shot</name>
    <dbReference type="NCBI Taxonomy" id="4628"/>
    <lineage>
        <taxon>Eukaryota</taxon>
        <taxon>Viridiplantae</taxon>
        <taxon>Streptophyta</taxon>
        <taxon>Embryophyta</taxon>
        <taxon>Tracheophyta</taxon>
        <taxon>Spermatophyta</taxon>
        <taxon>Magnoliopsida</taxon>
        <taxon>Liliopsida</taxon>
        <taxon>Zingiberales</taxon>
        <taxon>Cannaceae</taxon>
        <taxon>Canna</taxon>
    </lineage>
</organism>
<sequence>MASQNPTSSTEPGKKAMDAPPSEAEASIKPAPSSARLQNPTSAPSAPTNLETLANADDSKKDGRAGAGEEQTAAKRVEASVSGGSNSVVASAPEAAPITDLERKHRRAERFGMPVMLSEEEKRNSRAERFGTGSTLNGNNNVGQLEEQKRKARAERFGLKVDTAADEEAKKKARSERFAPNSKLDTSEEEKMKARAIRFSQASSEVSSQANSNLKATTIADT</sequence>
<feature type="compositionally biased region" description="Polar residues" evidence="1">
    <location>
        <begin position="200"/>
        <end position="222"/>
    </location>
</feature>
<dbReference type="Pfam" id="PF18592">
    <property type="entry name" value="Tho1_MOS11_C"/>
    <property type="match status" value="1"/>
</dbReference>
<feature type="domain" description="THO1-MOS11 C-terminal" evidence="2">
    <location>
        <begin position="96"/>
        <end position="131"/>
    </location>
</feature>
<evidence type="ECO:0000259" key="2">
    <source>
        <dbReference type="Pfam" id="PF18592"/>
    </source>
</evidence>
<feature type="compositionally biased region" description="Basic and acidic residues" evidence="1">
    <location>
        <begin position="146"/>
        <end position="159"/>
    </location>
</feature>
<accession>A0AAQ3KJV9</accession>
<feature type="compositionally biased region" description="Polar residues" evidence="1">
    <location>
        <begin position="1"/>
        <end position="11"/>
    </location>
</feature>
<feature type="compositionally biased region" description="Basic and acidic residues" evidence="1">
    <location>
        <begin position="119"/>
        <end position="129"/>
    </location>
</feature>
<dbReference type="PANTHER" id="PTHR47701:SF2">
    <property type="entry name" value="PROTEIN MODIFIER OF SNC1 11"/>
    <property type="match status" value="1"/>
</dbReference>